<keyword evidence="1" id="KW-1133">Transmembrane helix</keyword>
<gene>
    <name evidence="2" type="ORF">PGLA2088_LOCUS7765</name>
</gene>
<evidence type="ECO:0000313" key="2">
    <source>
        <dbReference type="EMBL" id="CAE8649819.1"/>
    </source>
</evidence>
<reference evidence="2" key="1">
    <citation type="submission" date="2021-02" db="EMBL/GenBank/DDBJ databases">
        <authorList>
            <person name="Dougan E. K."/>
            <person name="Rhodes N."/>
            <person name="Thang M."/>
            <person name="Chan C."/>
        </authorList>
    </citation>
    <scope>NUCLEOTIDE SEQUENCE</scope>
</reference>
<evidence type="ECO:0000256" key="1">
    <source>
        <dbReference type="SAM" id="Phobius"/>
    </source>
</evidence>
<evidence type="ECO:0000313" key="3">
    <source>
        <dbReference type="Proteomes" id="UP000626109"/>
    </source>
</evidence>
<keyword evidence="1" id="KW-0812">Transmembrane</keyword>
<proteinExistence type="predicted"/>
<keyword evidence="1" id="KW-0472">Membrane</keyword>
<accession>A0A813IEW9</accession>
<name>A0A813IEW9_POLGL</name>
<dbReference type="EMBL" id="CAJNNW010008202">
    <property type="protein sequence ID" value="CAE8649819.1"/>
    <property type="molecule type" value="Genomic_DNA"/>
</dbReference>
<comment type="caution">
    <text evidence="2">The sequence shown here is derived from an EMBL/GenBank/DDBJ whole genome shotgun (WGS) entry which is preliminary data.</text>
</comment>
<protein>
    <submittedName>
        <fullName evidence="2">Uncharacterized protein</fullName>
    </submittedName>
</protein>
<dbReference type="Proteomes" id="UP000626109">
    <property type="component" value="Unassembled WGS sequence"/>
</dbReference>
<feature type="transmembrane region" description="Helical" evidence="1">
    <location>
        <begin position="88"/>
        <end position="107"/>
    </location>
</feature>
<sequence length="150" mass="17191">MVLVLFISPQDLRSGIDVISISQYSDCYSRPTVKLNRTSFKEVHFVYDEVRASLRTWSRRSRQVISSRVLTGLALSRRVELDLFGKQAAIRALIPIWICLLLFEAFHRQQQQFKGMRTTSASQLVTQASAPQLFSELATMIKGGNRRQQK</sequence>
<organism evidence="2 3">
    <name type="scientific">Polarella glacialis</name>
    <name type="common">Dinoflagellate</name>
    <dbReference type="NCBI Taxonomy" id="89957"/>
    <lineage>
        <taxon>Eukaryota</taxon>
        <taxon>Sar</taxon>
        <taxon>Alveolata</taxon>
        <taxon>Dinophyceae</taxon>
        <taxon>Suessiales</taxon>
        <taxon>Suessiaceae</taxon>
        <taxon>Polarella</taxon>
    </lineage>
</organism>
<dbReference type="AlphaFoldDB" id="A0A813IEW9"/>